<dbReference type="InterPro" id="IPR004911">
    <property type="entry name" value="Interferon-induced_GILT"/>
</dbReference>
<proteinExistence type="inferred from homology"/>
<keyword evidence="7" id="KW-1185">Reference proteome</keyword>
<evidence type="ECO:0000313" key="7">
    <source>
        <dbReference type="Proteomes" id="UP000887540"/>
    </source>
</evidence>
<dbReference type="GO" id="GO:0016671">
    <property type="term" value="F:oxidoreductase activity, acting on a sulfur group of donors, disulfide as acceptor"/>
    <property type="evidence" value="ECO:0007669"/>
    <property type="project" value="InterPro"/>
</dbReference>
<comment type="subcellular location">
    <subcellularLocation>
        <location evidence="1">Secreted</location>
    </subcellularLocation>
</comment>
<dbReference type="Proteomes" id="UP000887540">
    <property type="component" value="Unplaced"/>
</dbReference>
<protein>
    <submittedName>
        <fullName evidence="8">Gamma-interferon-inducible lysosomal thiol reductase</fullName>
    </submittedName>
</protein>
<dbReference type="PANTHER" id="PTHR13234">
    <property type="entry name" value="GAMMA-INTERFERON INDUCIBLE LYSOSOMAL THIOL REDUCTASE GILT"/>
    <property type="match status" value="1"/>
</dbReference>
<evidence type="ECO:0000256" key="5">
    <source>
        <dbReference type="ARBA" id="ARBA00023180"/>
    </source>
</evidence>
<dbReference type="PANTHER" id="PTHR13234:SF8">
    <property type="entry name" value="GAMMA-INTERFERON-INDUCIBLE LYSOSOMAL THIOL REDUCTASE"/>
    <property type="match status" value="1"/>
</dbReference>
<evidence type="ECO:0000256" key="6">
    <source>
        <dbReference type="SAM" id="SignalP"/>
    </source>
</evidence>
<organism evidence="7 8">
    <name type="scientific">Acrobeloides nanus</name>
    <dbReference type="NCBI Taxonomy" id="290746"/>
    <lineage>
        <taxon>Eukaryota</taxon>
        <taxon>Metazoa</taxon>
        <taxon>Ecdysozoa</taxon>
        <taxon>Nematoda</taxon>
        <taxon>Chromadorea</taxon>
        <taxon>Rhabditida</taxon>
        <taxon>Tylenchina</taxon>
        <taxon>Cephalobomorpha</taxon>
        <taxon>Cephaloboidea</taxon>
        <taxon>Cephalobidae</taxon>
        <taxon>Acrobeloides</taxon>
    </lineage>
</organism>
<feature type="signal peptide" evidence="6">
    <location>
        <begin position="1"/>
        <end position="16"/>
    </location>
</feature>
<sequence length="268" mass="30856">MLNILALFSIFLTIHGYFNPMNQRKNLFTDVNCARIPPSFWCSNDQLTKTCGFAEVCNRYSQASKNQKVRLTVLYESMCPDCQKFITDILYRDVYLKFGDFVEIELVPYGNAKNKNGTVTCQHGEEECRINKYESCALHYISEPVPFIYCLENQLRMGSTLDQGAPKCYETLHIQPHISDQVIHCANGKYGDKMQQEDAKKTDNIWPDKHEYVPWLVFNGVSLKNAQFFIKNLPSAICEWYVGDRPPSACRGIGNTRRKNLNNVCMND</sequence>
<dbReference type="AlphaFoldDB" id="A0A914C863"/>
<name>A0A914C863_9BILA</name>
<evidence type="ECO:0000256" key="3">
    <source>
        <dbReference type="ARBA" id="ARBA00022525"/>
    </source>
</evidence>
<keyword evidence="3" id="KW-0964">Secreted</keyword>
<feature type="chain" id="PRO_5036768564" evidence="6">
    <location>
        <begin position="17"/>
        <end position="268"/>
    </location>
</feature>
<reference evidence="8" key="1">
    <citation type="submission" date="2022-11" db="UniProtKB">
        <authorList>
            <consortium name="WormBaseParasite"/>
        </authorList>
    </citation>
    <scope>IDENTIFICATION</scope>
</reference>
<keyword evidence="5" id="KW-0325">Glycoprotein</keyword>
<accession>A0A914C863</accession>
<dbReference type="WBParaSite" id="ACRNAN_Path_539.g2040.t1">
    <property type="protein sequence ID" value="ACRNAN_Path_539.g2040.t1"/>
    <property type="gene ID" value="ACRNAN_Path_539.g2040"/>
</dbReference>
<dbReference type="GO" id="GO:0005576">
    <property type="term" value="C:extracellular region"/>
    <property type="evidence" value="ECO:0007669"/>
    <property type="project" value="UniProtKB-SubCell"/>
</dbReference>
<dbReference type="Pfam" id="PF03227">
    <property type="entry name" value="GILT"/>
    <property type="match status" value="1"/>
</dbReference>
<evidence type="ECO:0000256" key="1">
    <source>
        <dbReference type="ARBA" id="ARBA00004613"/>
    </source>
</evidence>
<evidence type="ECO:0000313" key="8">
    <source>
        <dbReference type="WBParaSite" id="ACRNAN_Path_539.g2040.t1"/>
    </source>
</evidence>
<comment type="similarity">
    <text evidence="2">Belongs to the GILT family.</text>
</comment>
<evidence type="ECO:0000256" key="4">
    <source>
        <dbReference type="ARBA" id="ARBA00022729"/>
    </source>
</evidence>
<evidence type="ECO:0000256" key="2">
    <source>
        <dbReference type="ARBA" id="ARBA00005679"/>
    </source>
</evidence>
<keyword evidence="4 6" id="KW-0732">Signal</keyword>